<proteinExistence type="predicted"/>
<keyword evidence="1" id="KW-0238">DNA-binding</keyword>
<evidence type="ECO:0000313" key="4">
    <source>
        <dbReference type="Proteomes" id="UP000503117"/>
    </source>
</evidence>
<reference evidence="3 4" key="1">
    <citation type="submission" date="2020-04" db="EMBL/GenBank/DDBJ databases">
        <title>Genome sequencing of novel species.</title>
        <authorList>
            <person name="Heo J."/>
            <person name="Kim S.-J."/>
            <person name="Kim J.-S."/>
            <person name="Hong S.-B."/>
            <person name="Kwon S.-W."/>
        </authorList>
    </citation>
    <scope>NUCLEOTIDE SEQUENCE [LARGE SCALE GENOMIC DNA]</scope>
    <source>
        <strain evidence="3 4">AF9R3</strain>
    </source>
</reference>
<dbReference type="InterPro" id="IPR050807">
    <property type="entry name" value="TransReg_Diox_bact_type"/>
</dbReference>
<dbReference type="PANTHER" id="PTHR46797">
    <property type="entry name" value="HTH-TYPE TRANSCRIPTIONAL REGULATOR"/>
    <property type="match status" value="1"/>
</dbReference>
<dbReference type="PROSITE" id="PS50943">
    <property type="entry name" value="HTH_CROC1"/>
    <property type="match status" value="1"/>
</dbReference>
<dbReference type="Gene3D" id="1.10.260.40">
    <property type="entry name" value="lambda repressor-like DNA-binding domains"/>
    <property type="match status" value="1"/>
</dbReference>
<sequence length="111" mass="12288">MDDLAAKLSKNIAARRRALGLTQAQVAERLGVDTETLSRFERGRHLPSLVTLERLSSLLHTTTSELLAEEQRRPTDEAEAISSWLAALSPSDKEFACSLLKQCCDYLASRS</sequence>
<protein>
    <submittedName>
        <fullName evidence="3">Helix-turn-helix transcriptional regulator</fullName>
    </submittedName>
</protein>
<name>A0ABX6MIS2_9BURK</name>
<gene>
    <name evidence="3" type="ORF">HH213_20260</name>
</gene>
<organism evidence="3 4">
    <name type="scientific">Duganella dendranthematis</name>
    <dbReference type="NCBI Taxonomy" id="2728021"/>
    <lineage>
        <taxon>Bacteria</taxon>
        <taxon>Pseudomonadati</taxon>
        <taxon>Pseudomonadota</taxon>
        <taxon>Betaproteobacteria</taxon>
        <taxon>Burkholderiales</taxon>
        <taxon>Oxalobacteraceae</taxon>
        <taxon>Telluria group</taxon>
        <taxon>Duganella</taxon>
    </lineage>
</organism>
<evidence type="ECO:0000313" key="3">
    <source>
        <dbReference type="EMBL" id="QJD94211.1"/>
    </source>
</evidence>
<dbReference type="InterPro" id="IPR001387">
    <property type="entry name" value="Cro/C1-type_HTH"/>
</dbReference>
<dbReference type="Proteomes" id="UP000503117">
    <property type="component" value="Chromosome"/>
</dbReference>
<dbReference type="SUPFAM" id="SSF47413">
    <property type="entry name" value="lambda repressor-like DNA-binding domains"/>
    <property type="match status" value="1"/>
</dbReference>
<evidence type="ECO:0000259" key="2">
    <source>
        <dbReference type="PROSITE" id="PS50943"/>
    </source>
</evidence>
<evidence type="ECO:0000256" key="1">
    <source>
        <dbReference type="ARBA" id="ARBA00023125"/>
    </source>
</evidence>
<keyword evidence="4" id="KW-1185">Reference proteome</keyword>
<dbReference type="SMART" id="SM00530">
    <property type="entry name" value="HTH_XRE"/>
    <property type="match status" value="1"/>
</dbReference>
<feature type="domain" description="HTH cro/C1-type" evidence="2">
    <location>
        <begin position="12"/>
        <end position="66"/>
    </location>
</feature>
<dbReference type="PANTHER" id="PTHR46797:SF1">
    <property type="entry name" value="METHYLPHOSPHONATE SYNTHASE"/>
    <property type="match status" value="1"/>
</dbReference>
<dbReference type="Pfam" id="PF01381">
    <property type="entry name" value="HTH_3"/>
    <property type="match status" value="1"/>
</dbReference>
<dbReference type="EMBL" id="CP051684">
    <property type="protein sequence ID" value="QJD94211.1"/>
    <property type="molecule type" value="Genomic_DNA"/>
</dbReference>
<dbReference type="CDD" id="cd00093">
    <property type="entry name" value="HTH_XRE"/>
    <property type="match status" value="1"/>
</dbReference>
<accession>A0ABX6MIS2</accession>
<dbReference type="RefSeq" id="WP_169115284.1">
    <property type="nucleotide sequence ID" value="NZ_CP051684.1"/>
</dbReference>
<dbReference type="InterPro" id="IPR010982">
    <property type="entry name" value="Lambda_DNA-bd_dom_sf"/>
</dbReference>